<evidence type="ECO:0000313" key="2">
    <source>
        <dbReference type="EMBL" id="KAG0270301.1"/>
    </source>
</evidence>
<evidence type="ECO:0000313" key="3">
    <source>
        <dbReference type="Proteomes" id="UP001194580"/>
    </source>
</evidence>
<dbReference type="AlphaFoldDB" id="A0AAD4D6G4"/>
<gene>
    <name evidence="2" type="ORF">BGZ95_001738</name>
</gene>
<keyword evidence="1" id="KW-1133">Transmembrane helix</keyword>
<proteinExistence type="predicted"/>
<sequence length="433" mass="47221">MGRVHFHCLTSTPDTSTIYGLTGGYSSITAKERNVRDVMVIIKSQRNPTTVSDIQWTAVAQFSPSINLNDIFTNQGPNLACAVSGVGTFTMLFYANVTGTLDGGTLFEGIRYTPPAGAPTSGNDGQWTTIDVDPNYKRTTAAPRYEGHKLFYVQDGAKELLYHATYDSSRAIHLGIMQEAGGRPWLTPSISLKNDVLQVKNNVSSLAYGNGNMTIPMEDYDFSIATTAFLPIGIPNLSFAPYALLTTEKDIQSMYLLQLEHGDPLGGYIDRPYGVWVPGVYGEGPDQEYYDDRSPYIPEGTSGGSQLSVSEMVLIILGITVMVVGVAAVPYYVRRRRRLRQQRLEQEKEDGAETLVELNKTELDQEAAIDFGVASRPTTSVLMPNVAAASAPPLEVLDKTALGLEALDKRAPPPYTGFTTHPRPTIVTTLSNC</sequence>
<keyword evidence="1" id="KW-0812">Transmembrane</keyword>
<keyword evidence="3" id="KW-1185">Reference proteome</keyword>
<comment type="caution">
    <text evidence="2">The sequence shown here is derived from an EMBL/GenBank/DDBJ whole genome shotgun (WGS) entry which is preliminary data.</text>
</comment>
<name>A0AAD4D6G4_9FUNG</name>
<dbReference type="EMBL" id="JAAAIL010001356">
    <property type="protein sequence ID" value="KAG0270301.1"/>
    <property type="molecule type" value="Genomic_DNA"/>
</dbReference>
<accession>A0AAD4D6G4</accession>
<organism evidence="2 3">
    <name type="scientific">Linnemannia exigua</name>
    <dbReference type="NCBI Taxonomy" id="604196"/>
    <lineage>
        <taxon>Eukaryota</taxon>
        <taxon>Fungi</taxon>
        <taxon>Fungi incertae sedis</taxon>
        <taxon>Mucoromycota</taxon>
        <taxon>Mortierellomycotina</taxon>
        <taxon>Mortierellomycetes</taxon>
        <taxon>Mortierellales</taxon>
        <taxon>Mortierellaceae</taxon>
        <taxon>Linnemannia</taxon>
    </lineage>
</organism>
<reference evidence="2" key="1">
    <citation type="journal article" date="2020" name="Fungal Divers.">
        <title>Resolving the Mortierellaceae phylogeny through synthesis of multi-gene phylogenetics and phylogenomics.</title>
        <authorList>
            <person name="Vandepol N."/>
            <person name="Liber J."/>
            <person name="Desiro A."/>
            <person name="Na H."/>
            <person name="Kennedy M."/>
            <person name="Barry K."/>
            <person name="Grigoriev I.V."/>
            <person name="Miller A.N."/>
            <person name="O'Donnell K."/>
            <person name="Stajich J.E."/>
            <person name="Bonito G."/>
        </authorList>
    </citation>
    <scope>NUCLEOTIDE SEQUENCE</scope>
    <source>
        <strain evidence="2">NRRL 28262</strain>
    </source>
</reference>
<evidence type="ECO:0000256" key="1">
    <source>
        <dbReference type="SAM" id="Phobius"/>
    </source>
</evidence>
<dbReference type="Proteomes" id="UP001194580">
    <property type="component" value="Unassembled WGS sequence"/>
</dbReference>
<protein>
    <submittedName>
        <fullName evidence="2">Uncharacterized protein</fullName>
    </submittedName>
</protein>
<feature type="transmembrane region" description="Helical" evidence="1">
    <location>
        <begin position="312"/>
        <end position="333"/>
    </location>
</feature>
<keyword evidence="1" id="KW-0472">Membrane</keyword>